<evidence type="ECO:0000313" key="2">
    <source>
        <dbReference type="WBParaSite" id="ES5_v2.g16568.t1"/>
    </source>
</evidence>
<proteinExistence type="predicted"/>
<protein>
    <submittedName>
        <fullName evidence="2">Uncharacterized protein</fullName>
    </submittedName>
</protein>
<sequence>MKLFFVYFTLFLFVIIPTNIESTKCQQWTKLNKDDVIKMFIEDCTSHCLMGYKKKGGDIFYEGSCSNGEFLNRCYKDEKNFICGCDGFDQCNKYAELLKKMKENNVTV</sequence>
<evidence type="ECO:0000313" key="1">
    <source>
        <dbReference type="Proteomes" id="UP000887579"/>
    </source>
</evidence>
<organism evidence="1 2">
    <name type="scientific">Panagrolaimus sp. ES5</name>
    <dbReference type="NCBI Taxonomy" id="591445"/>
    <lineage>
        <taxon>Eukaryota</taxon>
        <taxon>Metazoa</taxon>
        <taxon>Ecdysozoa</taxon>
        <taxon>Nematoda</taxon>
        <taxon>Chromadorea</taxon>
        <taxon>Rhabditida</taxon>
        <taxon>Tylenchina</taxon>
        <taxon>Panagrolaimomorpha</taxon>
        <taxon>Panagrolaimoidea</taxon>
        <taxon>Panagrolaimidae</taxon>
        <taxon>Panagrolaimus</taxon>
    </lineage>
</organism>
<accession>A0AC34FGX6</accession>
<name>A0AC34FGX6_9BILA</name>
<reference evidence="2" key="1">
    <citation type="submission" date="2022-11" db="UniProtKB">
        <authorList>
            <consortium name="WormBaseParasite"/>
        </authorList>
    </citation>
    <scope>IDENTIFICATION</scope>
</reference>
<dbReference type="Proteomes" id="UP000887579">
    <property type="component" value="Unplaced"/>
</dbReference>
<dbReference type="WBParaSite" id="ES5_v2.g16568.t1">
    <property type="protein sequence ID" value="ES5_v2.g16568.t1"/>
    <property type="gene ID" value="ES5_v2.g16568"/>
</dbReference>